<accession>A0AAW5V2K7</accession>
<dbReference type="AlphaFoldDB" id="A0AAW5V2K7"/>
<keyword evidence="1" id="KW-0812">Transmembrane</keyword>
<comment type="caution">
    <text evidence="2">The sequence shown here is derived from an EMBL/GenBank/DDBJ whole genome shotgun (WGS) entry which is preliminary data.</text>
</comment>
<organism evidence="2 3">
    <name type="scientific">Leptospira levettii</name>
    <dbReference type="NCBI Taxonomy" id="2023178"/>
    <lineage>
        <taxon>Bacteria</taxon>
        <taxon>Pseudomonadati</taxon>
        <taxon>Spirochaetota</taxon>
        <taxon>Spirochaetia</taxon>
        <taxon>Leptospirales</taxon>
        <taxon>Leptospiraceae</taxon>
        <taxon>Leptospira</taxon>
    </lineage>
</organism>
<dbReference type="Proteomes" id="UP001209694">
    <property type="component" value="Unassembled WGS sequence"/>
</dbReference>
<feature type="transmembrane region" description="Helical" evidence="1">
    <location>
        <begin position="50"/>
        <end position="71"/>
    </location>
</feature>
<dbReference type="RefSeq" id="WP_265355370.1">
    <property type="nucleotide sequence ID" value="NZ_JAMQPS010000001.1"/>
</dbReference>
<keyword evidence="1" id="KW-0472">Membrane</keyword>
<proteinExistence type="predicted"/>
<reference evidence="2" key="1">
    <citation type="submission" date="2022-06" db="EMBL/GenBank/DDBJ databases">
        <title>Leptospira isolates from biofilms formed at urban environments.</title>
        <authorList>
            <person name="Ribeiro P.S."/>
            <person name="Sousa T."/>
            <person name="Carvalho N."/>
            <person name="Aburjaile F."/>
            <person name="Neves F."/>
            <person name="Oliveira D."/>
            <person name="Blanco L."/>
            <person name="Lima J."/>
            <person name="Costa F."/>
            <person name="Brenig B."/>
            <person name="Soares S."/>
            <person name="Ramos R."/>
            <person name="Goes-Neto A."/>
            <person name="Matiuzzi M."/>
            <person name="Azevedo V."/>
            <person name="Ristow P."/>
        </authorList>
    </citation>
    <scope>NUCLEOTIDE SEQUENCE</scope>
    <source>
        <strain evidence="2">VSF7</strain>
    </source>
</reference>
<evidence type="ECO:0000313" key="3">
    <source>
        <dbReference type="Proteomes" id="UP001209694"/>
    </source>
</evidence>
<protein>
    <submittedName>
        <fullName evidence="2">Uncharacterized protein</fullName>
    </submittedName>
</protein>
<name>A0AAW5V2K7_9LEPT</name>
<dbReference type="NCBIfam" id="NF047665">
    <property type="entry name" value="LIC10362_fam"/>
    <property type="match status" value="1"/>
</dbReference>
<evidence type="ECO:0000313" key="2">
    <source>
        <dbReference type="EMBL" id="MCW7515212.1"/>
    </source>
</evidence>
<gene>
    <name evidence="2" type="ORF">ND810_08585</name>
</gene>
<feature type="transmembrane region" description="Helical" evidence="1">
    <location>
        <begin position="78"/>
        <end position="97"/>
    </location>
</feature>
<evidence type="ECO:0000256" key="1">
    <source>
        <dbReference type="SAM" id="Phobius"/>
    </source>
</evidence>
<sequence>MLFLILHIFLFLLLSSLYWFKFRSQVEGPKGNLLIEIQNAGKHWKETPHLVLVLAFILFLLVPLVIGFQFYLRSDANVLVVIVWIIWAYNWSKYSFFRE</sequence>
<dbReference type="EMBL" id="JAMQQD010000002">
    <property type="protein sequence ID" value="MCW7515212.1"/>
    <property type="molecule type" value="Genomic_DNA"/>
</dbReference>
<keyword evidence="1" id="KW-1133">Transmembrane helix</keyword>